<comment type="caution">
    <text evidence="1">The sequence shown here is derived from an EMBL/GenBank/DDBJ whole genome shotgun (WGS) entry which is preliminary data.</text>
</comment>
<organism evidence="1">
    <name type="scientific">mine drainage metagenome</name>
    <dbReference type="NCBI Taxonomy" id="410659"/>
    <lineage>
        <taxon>unclassified sequences</taxon>
        <taxon>metagenomes</taxon>
        <taxon>ecological metagenomes</taxon>
    </lineage>
</organism>
<reference evidence="1" key="2">
    <citation type="journal article" date="2014" name="ISME J.">
        <title>Microbial stratification in low pH oxic and suboxic macroscopic growths along an acid mine drainage.</title>
        <authorList>
            <person name="Mendez-Garcia C."/>
            <person name="Mesa V."/>
            <person name="Sprenger R.R."/>
            <person name="Richter M."/>
            <person name="Diez M.S."/>
            <person name="Solano J."/>
            <person name="Bargiela R."/>
            <person name="Golyshina O.V."/>
            <person name="Manteca A."/>
            <person name="Ramos J.L."/>
            <person name="Gallego J.R."/>
            <person name="Llorente I."/>
            <person name="Martins Dos Santos V.A."/>
            <person name="Jensen O.N."/>
            <person name="Pelaez A.I."/>
            <person name="Sanchez J."/>
            <person name="Ferrer M."/>
        </authorList>
    </citation>
    <scope>NUCLEOTIDE SEQUENCE</scope>
</reference>
<sequence length="247" mass="27107">YSYYFSNQIGNKIYNASFQVPYAGMLVPGLPDSQNISQLNALGIQVPYTNLVKAAQYWGDFWNSSARTTMGLGGTAANPTYNGHPLDVPIFVLQSDPPDEAGATTWVQMLQSFIPGLDGGAQDVIQTSEVNIFLTWAVPRGDPMPISWGGWAPDYPYPTDYLSAMFLPSTISTYQNANSWNSSYVGGVTTSNYGSNSFTDPAEANALNNITIAYYRGVANETNPTQAAFWFQKMNELSINMTMEVYL</sequence>
<name>T1C3J0_9ZZZZ</name>
<dbReference type="Gene3D" id="3.10.105.10">
    <property type="entry name" value="Dipeptide-binding Protein, Domain 3"/>
    <property type="match status" value="1"/>
</dbReference>
<protein>
    <submittedName>
        <fullName evidence="1">ABC-type peptide transport system, solute-binding component</fullName>
    </submittedName>
</protein>
<evidence type="ECO:0000313" key="1">
    <source>
        <dbReference type="EMBL" id="EQD59864.1"/>
    </source>
</evidence>
<gene>
    <name evidence="1" type="ORF">B1B_08016</name>
</gene>
<dbReference type="AlphaFoldDB" id="T1C3J0"/>
<accession>T1C3J0</accession>
<dbReference type="EMBL" id="AUZY01005172">
    <property type="protein sequence ID" value="EQD59864.1"/>
    <property type="molecule type" value="Genomic_DNA"/>
</dbReference>
<feature type="non-terminal residue" evidence="1">
    <location>
        <position position="247"/>
    </location>
</feature>
<feature type="non-terminal residue" evidence="1">
    <location>
        <position position="1"/>
    </location>
</feature>
<reference evidence="1" key="1">
    <citation type="submission" date="2013-08" db="EMBL/GenBank/DDBJ databases">
        <authorList>
            <person name="Mendez C."/>
            <person name="Richter M."/>
            <person name="Ferrer M."/>
            <person name="Sanchez J."/>
        </authorList>
    </citation>
    <scope>NUCLEOTIDE SEQUENCE</scope>
</reference>
<proteinExistence type="predicted"/>